<dbReference type="RefSeq" id="WP_093288897.1">
    <property type="nucleotide sequence ID" value="NZ_FOFS01000014.1"/>
</dbReference>
<dbReference type="PANTHER" id="PTHR34229:SF1">
    <property type="entry name" value="METAL TRANSPORT PROTEIN HI_1621-RELATED"/>
    <property type="match status" value="1"/>
</dbReference>
<dbReference type="STRING" id="489703.SAMN04488038_11475"/>
<accession>A0A1H9KWI9</accession>
<keyword evidence="6 7" id="KW-0472">Membrane</keyword>
<evidence type="ECO:0000256" key="3">
    <source>
        <dbReference type="ARBA" id="ARBA00022475"/>
    </source>
</evidence>
<dbReference type="PANTHER" id="PTHR34229">
    <property type="entry name" value="METAL TRANSPORT PROTEIN HI_1621-RELATED"/>
    <property type="match status" value="1"/>
</dbReference>
<dbReference type="AlphaFoldDB" id="A0A1H9KWI9"/>
<comment type="subcellular location">
    <subcellularLocation>
        <location evidence="1">Cell membrane</location>
        <topology evidence="1">Multi-pass membrane protein</topology>
    </subcellularLocation>
</comment>
<name>A0A1H9KWI9_9GAMM</name>
<dbReference type="Pfam" id="PF01891">
    <property type="entry name" value="CbiM"/>
    <property type="match status" value="1"/>
</dbReference>
<dbReference type="OrthoDB" id="9792317at2"/>
<keyword evidence="3" id="KW-1003">Cell membrane</keyword>
<feature type="transmembrane region" description="Helical" evidence="7">
    <location>
        <begin position="161"/>
        <end position="190"/>
    </location>
</feature>
<evidence type="ECO:0000256" key="6">
    <source>
        <dbReference type="ARBA" id="ARBA00023136"/>
    </source>
</evidence>
<evidence type="ECO:0000256" key="1">
    <source>
        <dbReference type="ARBA" id="ARBA00004651"/>
    </source>
</evidence>
<keyword evidence="2" id="KW-0813">Transport</keyword>
<dbReference type="InterPro" id="IPR002751">
    <property type="entry name" value="CbiM/NikMN"/>
</dbReference>
<dbReference type="Proteomes" id="UP000199233">
    <property type="component" value="Unassembled WGS sequence"/>
</dbReference>
<protein>
    <submittedName>
        <fullName evidence="8">Cobalt/nickel transport system permease protein</fullName>
    </submittedName>
</protein>
<proteinExistence type="predicted"/>
<evidence type="ECO:0000313" key="8">
    <source>
        <dbReference type="EMBL" id="SER03581.1"/>
    </source>
</evidence>
<dbReference type="NCBIfam" id="NF004905">
    <property type="entry name" value="PRK06265.1-5"/>
    <property type="match status" value="1"/>
</dbReference>
<keyword evidence="5 7" id="KW-1133">Transmembrane helix</keyword>
<dbReference type="EMBL" id="FOFS01000014">
    <property type="protein sequence ID" value="SER03581.1"/>
    <property type="molecule type" value="Genomic_DNA"/>
</dbReference>
<keyword evidence="9" id="KW-1185">Reference proteome</keyword>
<dbReference type="GO" id="GO:0000041">
    <property type="term" value="P:transition metal ion transport"/>
    <property type="evidence" value="ECO:0007669"/>
    <property type="project" value="InterPro"/>
</dbReference>
<dbReference type="Gene3D" id="1.10.1760.20">
    <property type="match status" value="1"/>
</dbReference>
<dbReference type="NCBIfam" id="NF004904">
    <property type="entry name" value="PRK06265.1-4"/>
    <property type="match status" value="1"/>
</dbReference>
<feature type="transmembrane region" description="Helical" evidence="7">
    <location>
        <begin position="97"/>
        <end position="120"/>
    </location>
</feature>
<evidence type="ECO:0000256" key="7">
    <source>
        <dbReference type="SAM" id="Phobius"/>
    </source>
</evidence>
<evidence type="ECO:0000313" key="9">
    <source>
        <dbReference type="Proteomes" id="UP000199233"/>
    </source>
</evidence>
<evidence type="ECO:0000256" key="4">
    <source>
        <dbReference type="ARBA" id="ARBA00022692"/>
    </source>
</evidence>
<feature type="transmembrane region" description="Helical" evidence="7">
    <location>
        <begin position="63"/>
        <end position="91"/>
    </location>
</feature>
<reference evidence="9" key="1">
    <citation type="submission" date="2016-10" db="EMBL/GenBank/DDBJ databases">
        <authorList>
            <person name="Varghese N."/>
            <person name="Submissions S."/>
        </authorList>
    </citation>
    <scope>NUCLEOTIDE SEQUENCE [LARGE SCALE GENOMIC DNA]</scope>
    <source>
        <strain evidence="9">DSM 25927</strain>
    </source>
</reference>
<sequence length="199" mass="20135">MHIAEGVLSAPVLLAGGALAAAGVGLGLRQVPESRVPFAGLLCAMFFLASLIHLPVGISSVHLVLNGLCGILLGWGAFPVLAVALLLQALLFGFGGLSALGVNTLVMATPAVICGALYRLAARHGAPGVSRWLAAAAGAGAVALGVILMVSALWLSGGHRYLPLMGLVLLAHLPVMLVEALVTAVIVSALQRVRPELLP</sequence>
<evidence type="ECO:0000256" key="5">
    <source>
        <dbReference type="ARBA" id="ARBA00022989"/>
    </source>
</evidence>
<feature type="transmembrane region" description="Helical" evidence="7">
    <location>
        <begin position="132"/>
        <end position="155"/>
    </location>
</feature>
<evidence type="ECO:0000256" key="2">
    <source>
        <dbReference type="ARBA" id="ARBA00022448"/>
    </source>
</evidence>
<organism evidence="8 9">
    <name type="scientific">Solimonas aquatica</name>
    <dbReference type="NCBI Taxonomy" id="489703"/>
    <lineage>
        <taxon>Bacteria</taxon>
        <taxon>Pseudomonadati</taxon>
        <taxon>Pseudomonadota</taxon>
        <taxon>Gammaproteobacteria</taxon>
        <taxon>Nevskiales</taxon>
        <taxon>Nevskiaceae</taxon>
        <taxon>Solimonas</taxon>
    </lineage>
</organism>
<keyword evidence="4 7" id="KW-0812">Transmembrane</keyword>
<feature type="transmembrane region" description="Helical" evidence="7">
    <location>
        <begin position="36"/>
        <end position="56"/>
    </location>
</feature>
<gene>
    <name evidence="8" type="ORF">SAMN04488038_11475</name>
</gene>
<dbReference type="GO" id="GO:0005886">
    <property type="term" value="C:plasma membrane"/>
    <property type="evidence" value="ECO:0007669"/>
    <property type="project" value="UniProtKB-SubCell"/>
</dbReference>